<organism evidence="4 5">
    <name type="scientific">Paracidovorax konjaci</name>
    <dbReference type="NCBI Taxonomy" id="32040"/>
    <lineage>
        <taxon>Bacteria</taxon>
        <taxon>Pseudomonadati</taxon>
        <taxon>Pseudomonadota</taxon>
        <taxon>Betaproteobacteria</taxon>
        <taxon>Burkholderiales</taxon>
        <taxon>Comamonadaceae</taxon>
        <taxon>Paracidovorax</taxon>
    </lineage>
</organism>
<dbReference type="NCBIfam" id="TIGR02282">
    <property type="entry name" value="MltB"/>
    <property type="match status" value="1"/>
</dbReference>
<dbReference type="InterPro" id="IPR023346">
    <property type="entry name" value="Lysozyme-like_dom_sf"/>
</dbReference>
<dbReference type="FunFam" id="1.10.8.350:FF:000001">
    <property type="entry name" value="Lytic murein transglycosylase B"/>
    <property type="match status" value="1"/>
</dbReference>
<dbReference type="SUPFAM" id="SSF53955">
    <property type="entry name" value="Lysozyme-like"/>
    <property type="match status" value="1"/>
</dbReference>
<keyword evidence="5" id="KW-1185">Reference proteome</keyword>
<evidence type="ECO:0000259" key="3">
    <source>
        <dbReference type="Pfam" id="PF13406"/>
    </source>
</evidence>
<proteinExistence type="predicted"/>
<evidence type="ECO:0000313" key="5">
    <source>
        <dbReference type="Proteomes" id="UP000199517"/>
    </source>
</evidence>
<dbReference type="Gene3D" id="1.10.8.350">
    <property type="entry name" value="Bacterial muramidase"/>
    <property type="match status" value="1"/>
</dbReference>
<feature type="domain" description="Transglycosylase SLT" evidence="3">
    <location>
        <begin position="32"/>
        <end position="334"/>
    </location>
</feature>
<dbReference type="RefSeq" id="WP_245783731.1">
    <property type="nucleotide sequence ID" value="NZ_FOMQ01000015.1"/>
</dbReference>
<dbReference type="InterPro" id="IPR031304">
    <property type="entry name" value="SLT_2"/>
</dbReference>
<dbReference type="STRING" id="32040.SAMN04489710_11564"/>
<dbReference type="PANTHER" id="PTHR30163">
    <property type="entry name" value="MEMBRANE-BOUND LYTIC MUREIN TRANSGLYCOSYLASE B"/>
    <property type="match status" value="1"/>
</dbReference>
<dbReference type="Pfam" id="PF13406">
    <property type="entry name" value="SLT_2"/>
    <property type="match status" value="1"/>
</dbReference>
<dbReference type="GO" id="GO:0009253">
    <property type="term" value="P:peptidoglycan catabolic process"/>
    <property type="evidence" value="ECO:0007669"/>
    <property type="project" value="TreeGrafter"/>
</dbReference>
<dbReference type="InterPro" id="IPR043426">
    <property type="entry name" value="MltB-like"/>
</dbReference>
<name>A0A1I1Y142_9BURK</name>
<evidence type="ECO:0000256" key="2">
    <source>
        <dbReference type="SAM" id="MobiDB-lite"/>
    </source>
</evidence>
<dbReference type="Proteomes" id="UP000199517">
    <property type="component" value="Unassembled WGS sequence"/>
</dbReference>
<feature type="region of interest" description="Disordered" evidence="2">
    <location>
        <begin position="1"/>
        <end position="20"/>
    </location>
</feature>
<reference evidence="5" key="1">
    <citation type="submission" date="2016-10" db="EMBL/GenBank/DDBJ databases">
        <authorList>
            <person name="Varghese N."/>
            <person name="Submissions S."/>
        </authorList>
    </citation>
    <scope>NUCLEOTIDE SEQUENCE [LARGE SCALE GENOMIC DNA]</scope>
    <source>
        <strain evidence="5">DSM 7481</strain>
    </source>
</reference>
<dbReference type="InterPro" id="IPR011757">
    <property type="entry name" value="Lytic_transglycosylase_MltB"/>
</dbReference>
<dbReference type="Gene3D" id="1.10.530.10">
    <property type="match status" value="1"/>
</dbReference>
<protein>
    <submittedName>
        <fullName evidence="4">Membrane-bound lytic murein transglycosylase B</fullName>
    </submittedName>
</protein>
<sequence>MNTAAWAQKPSKKQAAASAPAPEVLYAQRPEALRFADDLAERRGLDREWVRQAIGQARFLPQVPRLMLPAPRGTAKNWAAYRSRFVEPVRIRAGVRFWNDNADTLARAEREYGVPAEMIVGILGVETIYGQQMGNFRVMDALATLAFDFPAAHPRARERQAYFQGELEQFLSLADRTGIDPFVPRGSYAGAMGLGQFMPTSWSRWAVDFDGDGRIDLFKSPADAIGSVANYFKAHGWVTGLPTHYPVAFDESLLRLPELLAPDILPSFTADEMAARGVRLLAPDGAAAAAGPLALIELQNGGAPASHVAGTQNFYVVTRYNWSSYYAMAVIDLGREVAAAR</sequence>
<evidence type="ECO:0000313" key="4">
    <source>
        <dbReference type="EMBL" id="SFE13266.1"/>
    </source>
</evidence>
<feature type="active site" evidence="1">
    <location>
        <position position="126"/>
    </location>
</feature>
<gene>
    <name evidence="4" type="ORF">SAMN04489710_11564</name>
</gene>
<evidence type="ECO:0000256" key="1">
    <source>
        <dbReference type="PIRSR" id="PIRSR611757-1"/>
    </source>
</evidence>
<dbReference type="PANTHER" id="PTHR30163:SF9">
    <property type="entry name" value="MEMBRANE-BOUND LYTIC MUREIN TRANSGLYCOSYLASE B"/>
    <property type="match status" value="1"/>
</dbReference>
<dbReference type="AlphaFoldDB" id="A0A1I1Y142"/>
<dbReference type="EMBL" id="FOMQ01000015">
    <property type="protein sequence ID" value="SFE13266.1"/>
    <property type="molecule type" value="Genomic_DNA"/>
</dbReference>
<dbReference type="CDD" id="cd13399">
    <property type="entry name" value="Slt35-like"/>
    <property type="match status" value="1"/>
</dbReference>
<accession>A0A1I1Y142</accession>
<dbReference type="GO" id="GO:0008933">
    <property type="term" value="F:peptidoglycan lytic transglycosylase activity"/>
    <property type="evidence" value="ECO:0007669"/>
    <property type="project" value="TreeGrafter"/>
</dbReference>